<keyword evidence="2" id="KW-1185">Reference proteome</keyword>
<name>C8VX90_DESAS</name>
<dbReference type="Proteomes" id="UP000002217">
    <property type="component" value="Chromosome"/>
</dbReference>
<dbReference type="AlphaFoldDB" id="C8VX90"/>
<dbReference type="HOGENOM" id="CLU_1977913_0_0_9"/>
<sequence>MDQYWIGFDQVGNALDGNATLRQLEDLFSSYVLNVRFHKADVNILDVWSENPRTFGSILINDRRQRVDEGKEMHCQPPLMIATVEGREIVRLEWYEGESELALKYDLRNPRYEFAGSSYQNDSDVY</sequence>
<dbReference type="KEGG" id="dae:Dtox_3779"/>
<organism evidence="1 2">
    <name type="scientific">Desulfofarcimen acetoxidans (strain ATCC 49208 / DSM 771 / KCTC 5769 / VKM B-1644 / 5575)</name>
    <name type="common">Desulfotomaculum acetoxidans</name>
    <dbReference type="NCBI Taxonomy" id="485916"/>
    <lineage>
        <taxon>Bacteria</taxon>
        <taxon>Bacillati</taxon>
        <taxon>Bacillota</taxon>
        <taxon>Clostridia</taxon>
        <taxon>Eubacteriales</taxon>
        <taxon>Peptococcaceae</taxon>
        <taxon>Desulfofarcimen</taxon>
    </lineage>
</organism>
<evidence type="ECO:0000313" key="2">
    <source>
        <dbReference type="Proteomes" id="UP000002217"/>
    </source>
</evidence>
<proteinExistence type="predicted"/>
<protein>
    <submittedName>
        <fullName evidence="1">Uncharacterized protein</fullName>
    </submittedName>
</protein>
<gene>
    <name evidence="1" type="ordered locus">Dtox_3779</name>
</gene>
<dbReference type="EMBL" id="CP001720">
    <property type="protein sequence ID" value="ACV64486.1"/>
    <property type="molecule type" value="Genomic_DNA"/>
</dbReference>
<dbReference type="OrthoDB" id="9836027at2"/>
<reference evidence="1 2" key="1">
    <citation type="journal article" date="2009" name="Stand. Genomic Sci.">
        <title>Complete genome sequence of Desulfotomaculum acetoxidans type strain (5575).</title>
        <authorList>
            <person name="Spring S."/>
            <person name="Lapidus A."/>
            <person name="Schroder M."/>
            <person name="Gleim D."/>
            <person name="Sims D."/>
            <person name="Meincke L."/>
            <person name="Glavina Del Rio T."/>
            <person name="Tice H."/>
            <person name="Copeland A."/>
            <person name="Cheng J.F."/>
            <person name="Lucas S."/>
            <person name="Chen F."/>
            <person name="Nolan M."/>
            <person name="Bruce D."/>
            <person name="Goodwin L."/>
            <person name="Pitluck S."/>
            <person name="Ivanova N."/>
            <person name="Mavromatis K."/>
            <person name="Mikhailova N."/>
            <person name="Pati A."/>
            <person name="Chen A."/>
            <person name="Palaniappan K."/>
            <person name="Land M."/>
            <person name="Hauser L."/>
            <person name="Chang Y.J."/>
            <person name="Jeffries C.D."/>
            <person name="Chain P."/>
            <person name="Saunders E."/>
            <person name="Brettin T."/>
            <person name="Detter J.C."/>
            <person name="Goker M."/>
            <person name="Bristow J."/>
            <person name="Eisen J.A."/>
            <person name="Markowitz V."/>
            <person name="Hugenholtz P."/>
            <person name="Kyrpides N.C."/>
            <person name="Klenk H.P."/>
            <person name="Han C."/>
        </authorList>
    </citation>
    <scope>NUCLEOTIDE SEQUENCE [LARGE SCALE GENOMIC DNA]</scope>
    <source>
        <strain evidence="2">ATCC 49208 / DSM 771 / VKM B-1644</strain>
    </source>
</reference>
<evidence type="ECO:0000313" key="1">
    <source>
        <dbReference type="EMBL" id="ACV64486.1"/>
    </source>
</evidence>
<dbReference type="RefSeq" id="WP_015759170.1">
    <property type="nucleotide sequence ID" value="NC_013216.1"/>
</dbReference>
<accession>C8VX90</accession>